<organism evidence="13 14">
    <name type="scientific">Wenzhouxiangella sediminis</name>
    <dbReference type="NCBI Taxonomy" id="1792836"/>
    <lineage>
        <taxon>Bacteria</taxon>
        <taxon>Pseudomonadati</taxon>
        <taxon>Pseudomonadota</taxon>
        <taxon>Gammaproteobacteria</taxon>
        <taxon>Chromatiales</taxon>
        <taxon>Wenzhouxiangellaceae</taxon>
        <taxon>Wenzhouxiangella</taxon>
    </lineage>
</organism>
<dbReference type="GO" id="GO:0000105">
    <property type="term" value="P:L-histidine biosynthetic process"/>
    <property type="evidence" value="ECO:0007669"/>
    <property type="project" value="UniProtKB-UniRule"/>
</dbReference>
<evidence type="ECO:0000256" key="2">
    <source>
        <dbReference type="ARBA" id="ARBA00005011"/>
    </source>
</evidence>
<dbReference type="InterPro" id="IPR015421">
    <property type="entry name" value="PyrdxlP-dep_Trfase_major"/>
</dbReference>
<dbReference type="Proteomes" id="UP000260351">
    <property type="component" value="Unassembled WGS sequence"/>
</dbReference>
<dbReference type="CDD" id="cd00609">
    <property type="entry name" value="AAT_like"/>
    <property type="match status" value="1"/>
</dbReference>
<keyword evidence="5 11" id="KW-0032">Aminotransferase</keyword>
<evidence type="ECO:0000256" key="10">
    <source>
        <dbReference type="ARBA" id="ARBA00047481"/>
    </source>
</evidence>
<dbReference type="Pfam" id="PF00155">
    <property type="entry name" value="Aminotran_1_2"/>
    <property type="match status" value="1"/>
</dbReference>
<evidence type="ECO:0000256" key="8">
    <source>
        <dbReference type="ARBA" id="ARBA00022898"/>
    </source>
</evidence>
<dbReference type="InterPro" id="IPR015422">
    <property type="entry name" value="PyrdxlP-dep_Trfase_small"/>
</dbReference>
<dbReference type="Gene3D" id="3.90.1150.10">
    <property type="entry name" value="Aspartate Aminotransferase, domain 1"/>
    <property type="match status" value="1"/>
</dbReference>
<name>A0A3E1K7M8_9GAMM</name>
<evidence type="ECO:0000256" key="5">
    <source>
        <dbReference type="ARBA" id="ARBA00022576"/>
    </source>
</evidence>
<protein>
    <recommendedName>
        <fullName evidence="11">Histidinol-phosphate aminotransferase</fullName>
        <ecNumber evidence="11">2.6.1.9</ecNumber>
    </recommendedName>
    <alternativeName>
        <fullName evidence="11">Imidazole acetol-phosphate transaminase</fullName>
    </alternativeName>
</protein>
<feature type="domain" description="Aminotransferase class I/classII large" evidence="12">
    <location>
        <begin position="45"/>
        <end position="348"/>
    </location>
</feature>
<comment type="pathway">
    <text evidence="2 11">Amino-acid biosynthesis; L-histidine biosynthesis; L-histidine from 5-phospho-alpha-D-ribose 1-diphosphate: step 7/9.</text>
</comment>
<evidence type="ECO:0000256" key="9">
    <source>
        <dbReference type="ARBA" id="ARBA00023102"/>
    </source>
</evidence>
<evidence type="ECO:0000259" key="12">
    <source>
        <dbReference type="Pfam" id="PF00155"/>
    </source>
</evidence>
<dbReference type="PANTHER" id="PTHR42885">
    <property type="entry name" value="HISTIDINOL-PHOSPHATE AMINOTRANSFERASE-RELATED"/>
    <property type="match status" value="1"/>
</dbReference>
<evidence type="ECO:0000256" key="7">
    <source>
        <dbReference type="ARBA" id="ARBA00022679"/>
    </source>
</evidence>
<dbReference type="AlphaFoldDB" id="A0A3E1K7M8"/>
<dbReference type="InterPro" id="IPR015424">
    <property type="entry name" value="PyrdxlP-dep_Trfase"/>
</dbReference>
<evidence type="ECO:0000256" key="4">
    <source>
        <dbReference type="ARBA" id="ARBA00011738"/>
    </source>
</evidence>
<gene>
    <name evidence="11 13" type="primary">hisC</name>
    <name evidence="13" type="ORF">DZC52_10030</name>
</gene>
<evidence type="ECO:0000313" key="14">
    <source>
        <dbReference type="Proteomes" id="UP000260351"/>
    </source>
</evidence>
<keyword evidence="14" id="KW-1185">Reference proteome</keyword>
<dbReference type="NCBIfam" id="TIGR01141">
    <property type="entry name" value="hisC"/>
    <property type="match status" value="1"/>
</dbReference>
<dbReference type="InterPro" id="IPR005861">
    <property type="entry name" value="HisP_aminotrans"/>
</dbReference>
<evidence type="ECO:0000313" key="13">
    <source>
        <dbReference type="EMBL" id="RFF30032.1"/>
    </source>
</evidence>
<accession>A0A3E1K7M8</accession>
<comment type="subunit">
    <text evidence="4 11">Homodimer.</text>
</comment>
<keyword evidence="9 11" id="KW-0368">Histidine biosynthesis</keyword>
<dbReference type="Gene3D" id="3.40.640.10">
    <property type="entry name" value="Type I PLP-dependent aspartate aminotransferase-like (Major domain)"/>
    <property type="match status" value="1"/>
</dbReference>
<comment type="caution">
    <text evidence="13">The sequence shown here is derived from an EMBL/GenBank/DDBJ whole genome shotgun (WGS) entry which is preliminary data.</text>
</comment>
<dbReference type="GO" id="GO:0004400">
    <property type="term" value="F:histidinol-phosphate transaminase activity"/>
    <property type="evidence" value="ECO:0007669"/>
    <property type="project" value="UniProtKB-UniRule"/>
</dbReference>
<proteinExistence type="inferred from homology"/>
<dbReference type="EMBL" id="QUZK01000039">
    <property type="protein sequence ID" value="RFF30032.1"/>
    <property type="molecule type" value="Genomic_DNA"/>
</dbReference>
<comment type="catalytic activity">
    <reaction evidence="10 11">
        <text>L-histidinol phosphate + 2-oxoglutarate = 3-(imidazol-4-yl)-2-oxopropyl phosphate + L-glutamate</text>
        <dbReference type="Rhea" id="RHEA:23744"/>
        <dbReference type="ChEBI" id="CHEBI:16810"/>
        <dbReference type="ChEBI" id="CHEBI:29985"/>
        <dbReference type="ChEBI" id="CHEBI:57766"/>
        <dbReference type="ChEBI" id="CHEBI:57980"/>
        <dbReference type="EC" id="2.6.1.9"/>
    </reaction>
</comment>
<comment type="cofactor">
    <cofactor evidence="1 11">
        <name>pyridoxal 5'-phosphate</name>
        <dbReference type="ChEBI" id="CHEBI:597326"/>
    </cofactor>
</comment>
<dbReference type="PANTHER" id="PTHR42885:SF2">
    <property type="entry name" value="HISTIDINOL-PHOSPHATE AMINOTRANSFERASE"/>
    <property type="match status" value="1"/>
</dbReference>
<reference evidence="13 14" key="1">
    <citation type="submission" date="2018-08" db="EMBL/GenBank/DDBJ databases">
        <title>Wenzhouxiangella salilacus sp. nov., a novel bacterium isolated from a saline lake in Xinjiang Province, China.</title>
        <authorList>
            <person name="Han S."/>
        </authorList>
    </citation>
    <scope>NUCLEOTIDE SEQUENCE [LARGE SCALE GENOMIC DNA]</scope>
    <source>
        <strain evidence="13 14">XDB06</strain>
    </source>
</reference>
<comment type="similarity">
    <text evidence="3 11">Belongs to the class-II pyridoxal-phosphate-dependent aminotransferase family. Histidinol-phosphate aminotransferase subfamily.</text>
</comment>
<dbReference type="InterPro" id="IPR004839">
    <property type="entry name" value="Aminotransferase_I/II_large"/>
</dbReference>
<feature type="modified residue" description="N6-(pyridoxal phosphate)lysine" evidence="11">
    <location>
        <position position="212"/>
    </location>
</feature>
<dbReference type="OrthoDB" id="9809616at2"/>
<dbReference type="EC" id="2.6.1.9" evidence="11"/>
<dbReference type="PROSITE" id="PS00599">
    <property type="entry name" value="AA_TRANSFER_CLASS_2"/>
    <property type="match status" value="1"/>
</dbReference>
<keyword evidence="6 11" id="KW-0028">Amino-acid biosynthesis</keyword>
<evidence type="ECO:0000256" key="3">
    <source>
        <dbReference type="ARBA" id="ARBA00007970"/>
    </source>
</evidence>
<dbReference type="UniPathway" id="UPA00031">
    <property type="reaction ID" value="UER00012"/>
</dbReference>
<keyword evidence="8 11" id="KW-0663">Pyridoxal phosphate</keyword>
<keyword evidence="7 11" id="KW-0808">Transferase</keyword>
<dbReference type="GO" id="GO:0030170">
    <property type="term" value="F:pyridoxal phosphate binding"/>
    <property type="evidence" value="ECO:0007669"/>
    <property type="project" value="InterPro"/>
</dbReference>
<dbReference type="SUPFAM" id="SSF53383">
    <property type="entry name" value="PLP-dependent transferases"/>
    <property type="match status" value="1"/>
</dbReference>
<evidence type="ECO:0000256" key="11">
    <source>
        <dbReference type="HAMAP-Rule" id="MF_01023"/>
    </source>
</evidence>
<sequence>MNIADLARPEIRALAPYASARALADSAGILLNANENPWPPEGDAGLGLNRYPEPQPTELKKRLAAYYGVSPENLLLTRGSDEGIDLLMRAFVRPHADRVITCPPCFGMYALSARIQGAELVEIPLRESGDGFELDRAGLSKAGPAKLVFLCSPNNPTGDGLAAETVLELARRRADEGLVVIDEAYIEFSDRQSLASRVAQQPNLVVLRTLSKAFGLAGCRLGALIAHPKVIDLLRRIIPPYPLPTPAVAAAEAALEPEAVAARREQIDLLMDDKRRLVQALETHPAVRRVWPGEANFVLVRTTDGPALVRDAAAAGIRLRDQSAQPGLADCVRITLGTPEENTAFIEFLQDWKA</sequence>
<dbReference type="InterPro" id="IPR001917">
    <property type="entry name" value="Aminotrans_II_pyridoxalP_BS"/>
</dbReference>
<dbReference type="HAMAP" id="MF_01023">
    <property type="entry name" value="HisC_aminotrans_2"/>
    <property type="match status" value="1"/>
</dbReference>
<evidence type="ECO:0000256" key="6">
    <source>
        <dbReference type="ARBA" id="ARBA00022605"/>
    </source>
</evidence>
<dbReference type="RefSeq" id="WP_116651014.1">
    <property type="nucleotide sequence ID" value="NZ_QUZK01000039.1"/>
</dbReference>
<evidence type="ECO:0000256" key="1">
    <source>
        <dbReference type="ARBA" id="ARBA00001933"/>
    </source>
</evidence>